<keyword evidence="4 5" id="KW-0472">Membrane</keyword>
<accession>A0ABQ4K162</accession>
<reference evidence="7 8" key="1">
    <citation type="submission" date="2021-03" db="EMBL/GenBank/DDBJ databases">
        <title>Antimicrobial resistance genes in bacteria isolated from Japanese honey, and their potential for conferring macrolide and lincosamide resistance in the American foulbrood pathogen Paenibacillus larvae.</title>
        <authorList>
            <person name="Okamoto M."/>
            <person name="Kumagai M."/>
            <person name="Kanamori H."/>
            <person name="Takamatsu D."/>
        </authorList>
    </citation>
    <scope>NUCLEOTIDE SEQUENCE [LARGE SCALE GENOMIC DNA]</scope>
    <source>
        <strain evidence="7 8">J1TS3</strain>
    </source>
</reference>
<comment type="subcellular location">
    <subcellularLocation>
        <location evidence="1">Membrane</location>
        <topology evidence="1">Multi-pass membrane protein</topology>
    </subcellularLocation>
</comment>
<sequence length="460" mass="50325">MNLNEAKDLNGSLEKGTISDGGQLKRSLKLRHVVFIGLAYMSPLAVFDTFGIISDITKGHVPAAYLLIIVAILFTAYSYGRMVKKYPSAGSVYTYTRKTMNAHLGFLVGWSAMLDYLFLPMINALLASIYMSSAFPSVPSWIWIVLTIAITTALNLMGVKLAVIFNYLLVILQVMVTTIFVILTIRMIMYGDTGSTFSLNPFYSEDLSFSAVFAGASILALSFLGFDAVTTLAEETIEPKKNIPRAIFIIALSAGAFFVTVTYFMQSLFPDVSVFGDVEGASPEIAKYIGGALFHSIFISGYVVAVLACGITQQMSASRLLYGMGRDGVLPKKFFGYVHPKTGLPVFNILLVGALAMTAVFLDLMEAASLINFGAFVAFTFVNLSVIVYFFRKEKNRSAKSAITSIVIPGAGLAFNLYLWYSLETSAMILGAIWAAIGFVYILYLTKFFRVSPPELNNEQ</sequence>
<organism evidence="7 8">
    <name type="scientific">Siminovitchia fordii</name>
    <dbReference type="NCBI Taxonomy" id="254759"/>
    <lineage>
        <taxon>Bacteria</taxon>
        <taxon>Bacillati</taxon>
        <taxon>Bacillota</taxon>
        <taxon>Bacilli</taxon>
        <taxon>Bacillales</taxon>
        <taxon>Bacillaceae</taxon>
        <taxon>Siminovitchia</taxon>
    </lineage>
</organism>
<keyword evidence="3 5" id="KW-1133">Transmembrane helix</keyword>
<feature type="transmembrane region" description="Helical" evidence="5">
    <location>
        <begin position="285"/>
        <end position="311"/>
    </location>
</feature>
<feature type="transmembrane region" description="Helical" evidence="5">
    <location>
        <begin position="403"/>
        <end position="421"/>
    </location>
</feature>
<dbReference type="Pfam" id="PF00324">
    <property type="entry name" value="AA_permease"/>
    <property type="match status" value="1"/>
</dbReference>
<dbReference type="PIRSF" id="PIRSF006060">
    <property type="entry name" value="AA_transporter"/>
    <property type="match status" value="1"/>
</dbReference>
<dbReference type="PANTHER" id="PTHR42770:SF8">
    <property type="entry name" value="PUTRESCINE IMPORTER PUUP"/>
    <property type="match status" value="1"/>
</dbReference>
<dbReference type="InterPro" id="IPR004841">
    <property type="entry name" value="AA-permease/SLC12A_dom"/>
</dbReference>
<evidence type="ECO:0000256" key="3">
    <source>
        <dbReference type="ARBA" id="ARBA00022989"/>
    </source>
</evidence>
<feature type="transmembrane region" description="Helical" evidence="5">
    <location>
        <begin position="209"/>
        <end position="233"/>
    </location>
</feature>
<protein>
    <submittedName>
        <fullName evidence="7">Amino acid permease</fullName>
    </submittedName>
</protein>
<dbReference type="EMBL" id="BOQT01000002">
    <property type="protein sequence ID" value="GIN19501.1"/>
    <property type="molecule type" value="Genomic_DNA"/>
</dbReference>
<keyword evidence="8" id="KW-1185">Reference proteome</keyword>
<proteinExistence type="predicted"/>
<comment type="caution">
    <text evidence="7">The sequence shown here is derived from an EMBL/GenBank/DDBJ whole genome shotgun (WGS) entry which is preliminary data.</text>
</comment>
<feature type="transmembrane region" description="Helical" evidence="5">
    <location>
        <begin position="368"/>
        <end position="391"/>
    </location>
</feature>
<feature type="transmembrane region" description="Helical" evidence="5">
    <location>
        <begin position="342"/>
        <end position="362"/>
    </location>
</feature>
<feature type="transmembrane region" description="Helical" evidence="5">
    <location>
        <begin position="138"/>
        <end position="157"/>
    </location>
</feature>
<feature type="transmembrane region" description="Helical" evidence="5">
    <location>
        <begin position="100"/>
        <end position="118"/>
    </location>
</feature>
<keyword evidence="2 5" id="KW-0812">Transmembrane</keyword>
<name>A0ABQ4K162_9BACI</name>
<feature type="transmembrane region" description="Helical" evidence="5">
    <location>
        <begin position="164"/>
        <end position="189"/>
    </location>
</feature>
<evidence type="ECO:0000313" key="7">
    <source>
        <dbReference type="EMBL" id="GIN19501.1"/>
    </source>
</evidence>
<dbReference type="Gene3D" id="1.20.1740.10">
    <property type="entry name" value="Amino acid/polyamine transporter I"/>
    <property type="match status" value="1"/>
</dbReference>
<feature type="transmembrane region" description="Helical" evidence="5">
    <location>
        <begin position="245"/>
        <end position="265"/>
    </location>
</feature>
<feature type="transmembrane region" description="Helical" evidence="5">
    <location>
        <begin position="59"/>
        <end position="79"/>
    </location>
</feature>
<evidence type="ECO:0000259" key="6">
    <source>
        <dbReference type="Pfam" id="PF00324"/>
    </source>
</evidence>
<dbReference type="InterPro" id="IPR050367">
    <property type="entry name" value="APC_superfamily"/>
</dbReference>
<feature type="transmembrane region" description="Helical" evidence="5">
    <location>
        <begin position="33"/>
        <end position="53"/>
    </location>
</feature>
<feature type="domain" description="Amino acid permease/ SLC12A" evidence="6">
    <location>
        <begin position="32"/>
        <end position="421"/>
    </location>
</feature>
<evidence type="ECO:0000256" key="5">
    <source>
        <dbReference type="SAM" id="Phobius"/>
    </source>
</evidence>
<evidence type="ECO:0000256" key="2">
    <source>
        <dbReference type="ARBA" id="ARBA00022692"/>
    </source>
</evidence>
<dbReference type="PANTHER" id="PTHR42770">
    <property type="entry name" value="AMINO ACID TRANSPORTER-RELATED"/>
    <property type="match status" value="1"/>
</dbReference>
<dbReference type="Proteomes" id="UP000680279">
    <property type="component" value="Unassembled WGS sequence"/>
</dbReference>
<gene>
    <name evidence="7" type="ORF">J1TS3_06350</name>
</gene>
<evidence type="ECO:0000313" key="8">
    <source>
        <dbReference type="Proteomes" id="UP000680279"/>
    </source>
</evidence>
<evidence type="ECO:0000256" key="1">
    <source>
        <dbReference type="ARBA" id="ARBA00004141"/>
    </source>
</evidence>
<evidence type="ECO:0000256" key="4">
    <source>
        <dbReference type="ARBA" id="ARBA00023136"/>
    </source>
</evidence>
<feature type="transmembrane region" description="Helical" evidence="5">
    <location>
        <begin position="427"/>
        <end position="446"/>
    </location>
</feature>